<proteinExistence type="predicted"/>
<feature type="non-terminal residue" evidence="1">
    <location>
        <position position="1"/>
    </location>
</feature>
<reference evidence="1 2" key="1">
    <citation type="submission" date="2022-07" db="EMBL/GenBank/DDBJ databases">
        <title>Methylomonas rivi sp. nov., Methylomonas rosea sp. nov., Methylomonas aureus sp. nov. and Methylomonas subterranea sp. nov., four novel methanotrophs isolated from a freshwater creek and the deep terrestrial subsurface.</title>
        <authorList>
            <person name="Abin C."/>
            <person name="Sankaranarayanan K."/>
            <person name="Garner C."/>
            <person name="Sindelar R."/>
            <person name="Kotary K."/>
            <person name="Garner R."/>
            <person name="Barclay S."/>
            <person name="Lawson P."/>
            <person name="Krumholz L."/>
        </authorList>
    </citation>
    <scope>NUCLEOTIDE SEQUENCE [LARGE SCALE GENOMIC DNA]</scope>
    <source>
        <strain evidence="1 2">WSC-7</strain>
    </source>
</reference>
<sequence length="131" mass="14799">PVFKSQEQATAWRHLSLPYYPDCQVIHYEPGLDGKSSDFQNKYDLHSGNPITAYAVVYGGDGVHRCLPIGDGYFTTEAQARRYQAEILSEYPTCQISSQNFHFEHVYGRQELLKHLFGDPKAENADSAVEA</sequence>
<dbReference type="Proteomes" id="UP001524570">
    <property type="component" value="Unassembled WGS sequence"/>
</dbReference>
<evidence type="ECO:0000313" key="2">
    <source>
        <dbReference type="Proteomes" id="UP001524570"/>
    </source>
</evidence>
<gene>
    <name evidence="1" type="ORF">NP589_20630</name>
</gene>
<dbReference type="EMBL" id="JANIBL010000097">
    <property type="protein sequence ID" value="MCQ8119836.1"/>
    <property type="molecule type" value="Genomic_DNA"/>
</dbReference>
<organism evidence="1 2">
    <name type="scientific">Methylomonas rosea</name>
    <dbReference type="NCBI Taxonomy" id="2952227"/>
    <lineage>
        <taxon>Bacteria</taxon>
        <taxon>Pseudomonadati</taxon>
        <taxon>Pseudomonadota</taxon>
        <taxon>Gammaproteobacteria</taxon>
        <taxon>Methylococcales</taxon>
        <taxon>Methylococcaceae</taxon>
        <taxon>Methylomonas</taxon>
    </lineage>
</organism>
<keyword evidence="2" id="KW-1185">Reference proteome</keyword>
<name>A0ABT1TZL1_9GAMM</name>
<dbReference type="RefSeq" id="WP_256608657.1">
    <property type="nucleotide sequence ID" value="NZ_JANIBL010000097.1"/>
</dbReference>
<protein>
    <submittedName>
        <fullName evidence="1">Uncharacterized protein</fullName>
    </submittedName>
</protein>
<accession>A0ABT1TZL1</accession>
<evidence type="ECO:0000313" key="1">
    <source>
        <dbReference type="EMBL" id="MCQ8119836.1"/>
    </source>
</evidence>
<comment type="caution">
    <text evidence="1">The sequence shown here is derived from an EMBL/GenBank/DDBJ whole genome shotgun (WGS) entry which is preliminary data.</text>
</comment>